<evidence type="ECO:0000313" key="10">
    <source>
        <dbReference type="EMBL" id="KAG0665147.1"/>
    </source>
</evidence>
<evidence type="ECO:0000259" key="9">
    <source>
        <dbReference type="Pfam" id="PF11708"/>
    </source>
</evidence>
<feature type="region of interest" description="Disordered" evidence="8">
    <location>
        <begin position="191"/>
        <end position="266"/>
    </location>
</feature>
<evidence type="ECO:0000256" key="6">
    <source>
        <dbReference type="ARBA" id="ARBA00023242"/>
    </source>
</evidence>
<dbReference type="GO" id="GO:0030628">
    <property type="term" value="F:pre-mRNA 3'-splice site binding"/>
    <property type="evidence" value="ECO:0007669"/>
    <property type="project" value="UniProtKB-UniRule"/>
</dbReference>
<dbReference type="GO" id="GO:0005681">
    <property type="term" value="C:spliceosomal complex"/>
    <property type="evidence" value="ECO:0007669"/>
    <property type="project" value="UniProtKB-UniRule"/>
</dbReference>
<comment type="caution">
    <text evidence="10">The sequence shown here is derived from an EMBL/GenBank/DDBJ whole genome shotgun (WGS) entry which is preliminary data.</text>
</comment>
<evidence type="ECO:0000256" key="7">
    <source>
        <dbReference type="RuleBase" id="RU367071"/>
    </source>
</evidence>
<feature type="region of interest" description="Disordered" evidence="8">
    <location>
        <begin position="1"/>
        <end position="38"/>
    </location>
</feature>
<organism evidence="10 11">
    <name type="scientific">Rhodotorula mucilaginosa</name>
    <name type="common">Yeast</name>
    <name type="synonym">Rhodotorula rubra</name>
    <dbReference type="NCBI Taxonomy" id="5537"/>
    <lineage>
        <taxon>Eukaryota</taxon>
        <taxon>Fungi</taxon>
        <taxon>Dikarya</taxon>
        <taxon>Basidiomycota</taxon>
        <taxon>Pucciniomycotina</taxon>
        <taxon>Microbotryomycetes</taxon>
        <taxon>Sporidiobolales</taxon>
        <taxon>Sporidiobolaceae</taxon>
        <taxon>Rhodotorula</taxon>
    </lineage>
</organism>
<name>A0A9P7B7W5_RHOMI</name>
<evidence type="ECO:0000256" key="3">
    <source>
        <dbReference type="ARBA" id="ARBA00022664"/>
    </source>
</evidence>
<feature type="region of interest" description="Disordered" evidence="8">
    <location>
        <begin position="496"/>
        <end position="598"/>
    </location>
</feature>
<feature type="compositionally biased region" description="Acidic residues" evidence="8">
    <location>
        <begin position="232"/>
        <end position="258"/>
    </location>
</feature>
<proteinExistence type="inferred from homology"/>
<comment type="subcellular location">
    <subcellularLocation>
        <location evidence="1 7">Nucleus</location>
    </subcellularLocation>
</comment>
<dbReference type="InterPro" id="IPR039974">
    <property type="entry name" value="Splicing_factor_SLU7"/>
</dbReference>
<dbReference type="AlphaFoldDB" id="A0A9P7B7W5"/>
<evidence type="ECO:0000256" key="4">
    <source>
        <dbReference type="ARBA" id="ARBA00022728"/>
    </source>
</evidence>
<dbReference type="PANTHER" id="PTHR12942">
    <property type="entry name" value="STEP II SPLICING FACTOR SLU7"/>
    <property type="match status" value="1"/>
</dbReference>
<reference evidence="10 11" key="1">
    <citation type="submission" date="2020-11" db="EMBL/GenBank/DDBJ databases">
        <title>Kefir isolates.</title>
        <authorList>
            <person name="Marcisauskas S."/>
            <person name="Kim Y."/>
            <person name="Blasche S."/>
        </authorList>
    </citation>
    <scope>NUCLEOTIDE SEQUENCE [LARGE SCALE GENOMIC DNA]</scope>
    <source>
        <strain evidence="10 11">KR</strain>
    </source>
</reference>
<keyword evidence="4 7" id="KW-0747">Spliceosome</keyword>
<feature type="domain" description="Pre-mRNA-splicing factor SLU7" evidence="9">
    <location>
        <begin position="151"/>
        <end position="448"/>
    </location>
</feature>
<dbReference type="Proteomes" id="UP000777482">
    <property type="component" value="Unassembled WGS sequence"/>
</dbReference>
<feature type="compositionally biased region" description="Basic and acidic residues" evidence="8">
    <location>
        <begin position="1"/>
        <end position="21"/>
    </location>
</feature>
<accession>A0A9P7B7W5</accession>
<comment type="subunit">
    <text evidence="7">Associated with the spliceosome.</text>
</comment>
<evidence type="ECO:0000256" key="5">
    <source>
        <dbReference type="ARBA" id="ARBA00023187"/>
    </source>
</evidence>
<feature type="region of interest" description="Disordered" evidence="8">
    <location>
        <begin position="57"/>
        <end position="78"/>
    </location>
</feature>
<dbReference type="EMBL" id="PUHQ01000010">
    <property type="protein sequence ID" value="KAG0665147.1"/>
    <property type="molecule type" value="Genomic_DNA"/>
</dbReference>
<evidence type="ECO:0000313" key="11">
    <source>
        <dbReference type="Proteomes" id="UP000777482"/>
    </source>
</evidence>
<keyword evidence="5 7" id="KW-0508">mRNA splicing</keyword>
<evidence type="ECO:0000256" key="1">
    <source>
        <dbReference type="ARBA" id="ARBA00004123"/>
    </source>
</evidence>
<dbReference type="GO" id="GO:0000398">
    <property type="term" value="P:mRNA splicing, via spliceosome"/>
    <property type="evidence" value="ECO:0007669"/>
    <property type="project" value="UniProtKB-UniRule"/>
</dbReference>
<dbReference type="PANTHER" id="PTHR12942:SF2">
    <property type="entry name" value="PRE-MRNA-SPLICING FACTOR SLU7"/>
    <property type="match status" value="1"/>
</dbReference>
<comment type="similarity">
    <text evidence="2 7">Belongs to the SLU7 family.</text>
</comment>
<comment type="function">
    <text evidence="7">Involved in pre-mRNA splicing.</text>
</comment>
<sequence length="598" mass="65124">MSGKVSREEFRKQKALEEARKAGTAAPALDEEGKPINPHIPAFMANAPWYLKSQTDATTGASLKHHKSVPAYNHDPSKLESRFERGAKAGPAAKKYRPGACTNCGAMTHTQKDCLERPRKVGAKYTHRDIAPDEVVHDASKYLNGLQGQGDYDVKRDRWDGYDPKAHAKVIEEYDALEAARRKLREEAIDKGTAQANSKEVAKLANKGKGKGKGKGNGKGKGKGGKGKGKEEDEEEDDGSDEFGSSDESDQDDADEDKYAEAADVAGQKLDTKTRVTVRNLRIREDTAKYLMNLDLGSAYYDPKTRSMREAPNADIPLEEAPFAGDNFARGSGDATQVQKLQLFAWQSEQRGHTVHAQSNPTAAALMHKEFLEQKDVLKGKSAASILDKYGGEEYLQSVPKELRVGQTENYVEYDRRGKVIKGIERAKAKSKYEEDVYPGNHKSVWGSWYQVTTGQWSYACCHSTIKGSYCAGQAGIEAAEAEASGANLLALPSTTATSSSSSATAAAAAGDSTKSLMQLKQEKDDEERKKRKAGEDAAGGGGAKKSRTEGKNDGAAAAAEKDFTGVTEKEMEEYRRSREQRFDDPMANLGGDELLPM</sequence>
<protein>
    <recommendedName>
        <fullName evidence="7">Pre-mRNA-splicing factor SLU7</fullName>
    </recommendedName>
</protein>
<gene>
    <name evidence="10" type="primary">SLU7</name>
    <name evidence="10" type="ORF">C6P46_000244</name>
</gene>
<keyword evidence="3 7" id="KW-0507">mRNA processing</keyword>
<keyword evidence="6 7" id="KW-0539">Nucleus</keyword>
<dbReference type="InterPro" id="IPR021715">
    <property type="entry name" value="Slu7_dom"/>
</dbReference>
<feature type="compositionally biased region" description="Basic and acidic residues" evidence="8">
    <location>
        <begin position="560"/>
        <end position="585"/>
    </location>
</feature>
<evidence type="ECO:0000256" key="8">
    <source>
        <dbReference type="SAM" id="MobiDB-lite"/>
    </source>
</evidence>
<dbReference type="OrthoDB" id="249612at2759"/>
<evidence type="ECO:0000256" key="2">
    <source>
        <dbReference type="ARBA" id="ARBA00007203"/>
    </source>
</evidence>
<feature type="compositionally biased region" description="Low complexity" evidence="8">
    <location>
        <begin position="496"/>
        <end position="510"/>
    </location>
</feature>
<dbReference type="Pfam" id="PF11708">
    <property type="entry name" value="Slu7"/>
    <property type="match status" value="1"/>
</dbReference>
<feature type="compositionally biased region" description="Basic residues" evidence="8">
    <location>
        <begin position="206"/>
        <end position="227"/>
    </location>
</feature>
<keyword evidence="11" id="KW-1185">Reference proteome</keyword>